<dbReference type="OrthoDB" id="9782011at2"/>
<comment type="caution">
    <text evidence="4">The sequence shown here is derived from an EMBL/GenBank/DDBJ whole genome shotgun (WGS) entry which is preliminary data.</text>
</comment>
<protein>
    <submittedName>
        <fullName evidence="4">CDP-alcohol phosphatidyltransferase family protein</fullName>
    </submittedName>
</protein>
<accession>A0A419A7A3</accession>
<feature type="transmembrane region" description="Helical" evidence="3">
    <location>
        <begin position="169"/>
        <end position="187"/>
    </location>
</feature>
<name>A0A419A7A3_9RHOB</name>
<evidence type="ECO:0000256" key="3">
    <source>
        <dbReference type="SAM" id="Phobius"/>
    </source>
</evidence>
<feature type="transmembrane region" description="Helical" evidence="3">
    <location>
        <begin position="193"/>
        <end position="214"/>
    </location>
</feature>
<reference evidence="5" key="1">
    <citation type="submission" date="2018-09" db="EMBL/GenBank/DDBJ databases">
        <title>Paracoccus onubensis nov. sp. a moderate halophilic bacterium isolated from Gruta de las Maravillas (Aracena, Spain).</title>
        <authorList>
            <person name="Jurado V."/>
            <person name="Gutierrez-Patricio S."/>
            <person name="Gonzalez-Pimentel J.L."/>
            <person name="Miller A.Z."/>
            <person name="Laiz L."/>
            <person name="Saiz-Jimenez C."/>
        </authorList>
    </citation>
    <scope>NUCLEOTIDE SEQUENCE [LARGE SCALE GENOMIC DNA]</scope>
    <source>
        <strain evidence="5">DSM 26381</strain>
    </source>
</reference>
<keyword evidence="3" id="KW-1133">Transmembrane helix</keyword>
<dbReference type="GO" id="GO:0008654">
    <property type="term" value="P:phospholipid biosynthetic process"/>
    <property type="evidence" value="ECO:0007669"/>
    <property type="project" value="InterPro"/>
</dbReference>
<dbReference type="PROSITE" id="PS00379">
    <property type="entry name" value="CDP_ALCOHOL_P_TRANSF"/>
    <property type="match status" value="1"/>
</dbReference>
<keyword evidence="3" id="KW-0472">Membrane</keyword>
<evidence type="ECO:0000256" key="2">
    <source>
        <dbReference type="RuleBase" id="RU003750"/>
    </source>
</evidence>
<feature type="transmembrane region" description="Helical" evidence="3">
    <location>
        <begin position="135"/>
        <end position="157"/>
    </location>
</feature>
<evidence type="ECO:0000313" key="5">
    <source>
        <dbReference type="Proteomes" id="UP000283587"/>
    </source>
</evidence>
<dbReference type="GO" id="GO:0016020">
    <property type="term" value="C:membrane"/>
    <property type="evidence" value="ECO:0007669"/>
    <property type="project" value="InterPro"/>
</dbReference>
<dbReference type="InterPro" id="IPR043130">
    <property type="entry name" value="CDP-OH_PTrfase_TM_dom"/>
</dbReference>
<feature type="transmembrane region" description="Helical" evidence="3">
    <location>
        <begin position="21"/>
        <end position="40"/>
    </location>
</feature>
<dbReference type="InterPro" id="IPR000462">
    <property type="entry name" value="CDP-OH_P_trans"/>
</dbReference>
<organism evidence="4 5">
    <name type="scientific">Paracoccus siganidrum</name>
    <dbReference type="NCBI Taxonomy" id="1276757"/>
    <lineage>
        <taxon>Bacteria</taxon>
        <taxon>Pseudomonadati</taxon>
        <taxon>Pseudomonadota</taxon>
        <taxon>Alphaproteobacteria</taxon>
        <taxon>Rhodobacterales</taxon>
        <taxon>Paracoccaceae</taxon>
        <taxon>Paracoccus</taxon>
    </lineage>
</organism>
<comment type="similarity">
    <text evidence="2">Belongs to the CDP-alcohol phosphatidyltransferase class-I family.</text>
</comment>
<keyword evidence="5" id="KW-1185">Reference proteome</keyword>
<sequence>MAGFIAIHALHLAGLPGETEAWLAASALYLLGCLAVALLMRRGYPHDRLGGCNVVTLLRGALVCALLPPLHASGTAGWAVAAVGGTALALDGVDGWLARRSGLASGFGARFDMEVDAALALVLALHALADGVVGAEVLLLGLIRYAFLVAGWLRPWLRAPLPQRFRRKLVCVVQLTVLVALQLPVMPPEAAIWATRAVAVALLWSFATDIRWLARHRG</sequence>
<gene>
    <name evidence="4" type="ORF">D3P05_09575</name>
</gene>
<evidence type="ECO:0000313" key="4">
    <source>
        <dbReference type="EMBL" id="RJL16515.1"/>
    </source>
</evidence>
<dbReference type="Pfam" id="PF01066">
    <property type="entry name" value="CDP-OH_P_transf"/>
    <property type="match status" value="1"/>
</dbReference>
<dbReference type="Proteomes" id="UP000283587">
    <property type="component" value="Unassembled WGS sequence"/>
</dbReference>
<dbReference type="InterPro" id="IPR048254">
    <property type="entry name" value="CDP_ALCOHOL_P_TRANSF_CS"/>
</dbReference>
<evidence type="ECO:0000256" key="1">
    <source>
        <dbReference type="ARBA" id="ARBA00022679"/>
    </source>
</evidence>
<keyword evidence="3" id="KW-0812">Transmembrane</keyword>
<proteinExistence type="inferred from homology"/>
<dbReference type="RefSeq" id="WP_119897947.1">
    <property type="nucleotide sequence ID" value="NZ_QNRC01000006.1"/>
</dbReference>
<dbReference type="AlphaFoldDB" id="A0A419A7A3"/>
<dbReference type="Gene3D" id="1.20.120.1760">
    <property type="match status" value="1"/>
</dbReference>
<dbReference type="GO" id="GO:0016780">
    <property type="term" value="F:phosphotransferase activity, for other substituted phosphate groups"/>
    <property type="evidence" value="ECO:0007669"/>
    <property type="project" value="InterPro"/>
</dbReference>
<dbReference type="EMBL" id="QZEW01000033">
    <property type="protein sequence ID" value="RJL16515.1"/>
    <property type="molecule type" value="Genomic_DNA"/>
</dbReference>
<keyword evidence="1 2" id="KW-0808">Transferase</keyword>